<comment type="caution">
    <text evidence="2">The sequence shown here is derived from an EMBL/GenBank/DDBJ whole genome shotgun (WGS) entry which is preliminary data.</text>
</comment>
<protein>
    <submittedName>
        <fullName evidence="2">Putative membrane protein</fullName>
    </submittedName>
</protein>
<feature type="compositionally biased region" description="Basic and acidic residues" evidence="1">
    <location>
        <begin position="1"/>
        <end position="10"/>
    </location>
</feature>
<accession>A0A7X0C772</accession>
<feature type="compositionally biased region" description="Acidic residues" evidence="1">
    <location>
        <begin position="67"/>
        <end position="83"/>
    </location>
</feature>
<reference evidence="2 3" key="1">
    <citation type="submission" date="2020-08" db="EMBL/GenBank/DDBJ databases">
        <title>Sequencing the genomes of 1000 actinobacteria strains.</title>
        <authorList>
            <person name="Klenk H.-P."/>
        </authorList>
    </citation>
    <scope>NUCLEOTIDE SEQUENCE [LARGE SCALE GENOMIC DNA]</scope>
    <source>
        <strain evidence="2 3">DSM 45913</strain>
    </source>
</reference>
<feature type="region of interest" description="Disordered" evidence="1">
    <location>
        <begin position="1"/>
        <end position="97"/>
    </location>
</feature>
<gene>
    <name evidence="2" type="ORF">FHU36_005280</name>
</gene>
<dbReference type="AlphaFoldDB" id="A0A7X0C772"/>
<keyword evidence="3" id="KW-1185">Reference proteome</keyword>
<dbReference type="RefSeq" id="WP_185086431.1">
    <property type="nucleotide sequence ID" value="NZ_JACHJB010000002.1"/>
</dbReference>
<proteinExistence type="predicted"/>
<name>A0A7X0C772_9ACTN</name>
<organism evidence="2 3">
    <name type="scientific">Nonomuraea muscovyensis</name>
    <dbReference type="NCBI Taxonomy" id="1124761"/>
    <lineage>
        <taxon>Bacteria</taxon>
        <taxon>Bacillati</taxon>
        <taxon>Actinomycetota</taxon>
        <taxon>Actinomycetes</taxon>
        <taxon>Streptosporangiales</taxon>
        <taxon>Streptosporangiaceae</taxon>
        <taxon>Nonomuraea</taxon>
    </lineage>
</organism>
<dbReference type="Proteomes" id="UP000583800">
    <property type="component" value="Unassembled WGS sequence"/>
</dbReference>
<evidence type="ECO:0000313" key="3">
    <source>
        <dbReference type="Proteomes" id="UP000583800"/>
    </source>
</evidence>
<evidence type="ECO:0000313" key="2">
    <source>
        <dbReference type="EMBL" id="MBB6348735.1"/>
    </source>
</evidence>
<feature type="compositionally biased region" description="Basic and acidic residues" evidence="1">
    <location>
        <begin position="55"/>
        <end position="66"/>
    </location>
</feature>
<dbReference type="EMBL" id="JACHJB010000002">
    <property type="protein sequence ID" value="MBB6348735.1"/>
    <property type="molecule type" value="Genomic_DNA"/>
</dbReference>
<sequence length="97" mass="10191">MSENHEDTPDAVRGLNAESDVVARRSGAETSTSGRPIPADPPEAQAGPSPADAEEGGRSDRPREPEQAEQAEETEQGTEPEDAVTEKEVRPDVGPTG</sequence>
<evidence type="ECO:0000256" key="1">
    <source>
        <dbReference type="SAM" id="MobiDB-lite"/>
    </source>
</evidence>